<dbReference type="EMBL" id="KL363190">
    <property type="protein sequence ID" value="KFD57203.1"/>
    <property type="molecule type" value="Genomic_DNA"/>
</dbReference>
<name>A0A085MJ07_9BILA</name>
<feature type="compositionally biased region" description="Basic and acidic residues" evidence="1">
    <location>
        <begin position="64"/>
        <end position="76"/>
    </location>
</feature>
<gene>
    <name evidence="2" type="ORF">M513_02088</name>
</gene>
<reference evidence="2 3" key="1">
    <citation type="journal article" date="2014" name="Nat. Genet.">
        <title>Genome and transcriptome of the porcine whipworm Trichuris suis.</title>
        <authorList>
            <person name="Jex A.R."/>
            <person name="Nejsum P."/>
            <person name="Schwarz E.M."/>
            <person name="Hu L."/>
            <person name="Young N.D."/>
            <person name="Hall R.S."/>
            <person name="Korhonen P.K."/>
            <person name="Liao S."/>
            <person name="Thamsborg S."/>
            <person name="Xia J."/>
            <person name="Xu P."/>
            <person name="Wang S."/>
            <person name="Scheerlinck J.P."/>
            <person name="Hofmann A."/>
            <person name="Sternberg P.W."/>
            <person name="Wang J."/>
            <person name="Gasser R.B."/>
        </authorList>
    </citation>
    <scope>NUCLEOTIDE SEQUENCE [LARGE SCALE GENOMIC DNA]</scope>
    <source>
        <strain evidence="2">DCEP-RM93M</strain>
    </source>
</reference>
<organism evidence="2 3">
    <name type="scientific">Trichuris suis</name>
    <name type="common">pig whipworm</name>
    <dbReference type="NCBI Taxonomy" id="68888"/>
    <lineage>
        <taxon>Eukaryota</taxon>
        <taxon>Metazoa</taxon>
        <taxon>Ecdysozoa</taxon>
        <taxon>Nematoda</taxon>
        <taxon>Enoplea</taxon>
        <taxon>Dorylaimia</taxon>
        <taxon>Trichinellida</taxon>
        <taxon>Trichuridae</taxon>
        <taxon>Trichuris</taxon>
    </lineage>
</organism>
<dbReference type="AlphaFoldDB" id="A0A085MJ07"/>
<feature type="region of interest" description="Disordered" evidence="1">
    <location>
        <begin position="54"/>
        <end position="76"/>
    </location>
</feature>
<protein>
    <submittedName>
        <fullName evidence="2">Uncharacterized protein</fullName>
    </submittedName>
</protein>
<proteinExistence type="predicted"/>
<keyword evidence="3" id="KW-1185">Reference proteome</keyword>
<evidence type="ECO:0000256" key="1">
    <source>
        <dbReference type="SAM" id="MobiDB-lite"/>
    </source>
</evidence>
<accession>A0A085MJ07</accession>
<dbReference type="Proteomes" id="UP000030764">
    <property type="component" value="Unassembled WGS sequence"/>
</dbReference>
<sequence length="76" mass="8310">MQWRAIPGQKLSIQHNAASQRTHLALSSDHRLMNTSKPGIPGYTKFDGTGEVAPWRTGFSGPESGKKLFSDARDGK</sequence>
<evidence type="ECO:0000313" key="2">
    <source>
        <dbReference type="EMBL" id="KFD57203.1"/>
    </source>
</evidence>
<evidence type="ECO:0000313" key="3">
    <source>
        <dbReference type="Proteomes" id="UP000030764"/>
    </source>
</evidence>